<proteinExistence type="predicted"/>
<comment type="caution">
    <text evidence="1">The sequence shown here is derived from an EMBL/GenBank/DDBJ whole genome shotgun (WGS) entry which is preliminary data.</text>
</comment>
<accession>A0AA41G2J7</accession>
<protein>
    <submittedName>
        <fullName evidence="1">Uncharacterized protein</fullName>
    </submittedName>
</protein>
<dbReference type="Proteomes" id="UP001166304">
    <property type="component" value="Unassembled WGS sequence"/>
</dbReference>
<evidence type="ECO:0000313" key="2">
    <source>
        <dbReference type="Proteomes" id="UP001166304"/>
    </source>
</evidence>
<dbReference type="AlphaFoldDB" id="A0AA41G2J7"/>
<gene>
    <name evidence="1" type="ORF">KTS37_15435</name>
</gene>
<sequence>MRLTEPACNGSVRQTTTATASGNTTFAGFGKRFWFAARRVRQDSARTLRRESGHVLA</sequence>
<dbReference type="EMBL" id="JAHQXE010000005">
    <property type="protein sequence ID" value="MBV0903182.1"/>
    <property type="molecule type" value="Genomic_DNA"/>
</dbReference>
<keyword evidence="2" id="KW-1185">Reference proteome</keyword>
<name>A0AA41G2J7_9EURY</name>
<dbReference type="RefSeq" id="WP_162413928.1">
    <property type="nucleotide sequence ID" value="NZ_WRXL01000004.1"/>
</dbReference>
<reference evidence="1" key="1">
    <citation type="submission" date="2021-06" db="EMBL/GenBank/DDBJ databases">
        <title>New haloarchaea isolates fom saline soil.</title>
        <authorList>
            <person name="Duran-Viseras A."/>
            <person name="Sanchez-Porro C.S."/>
            <person name="Ventosa A."/>
        </authorList>
    </citation>
    <scope>NUCLEOTIDE SEQUENCE</scope>
    <source>
        <strain evidence="1">JCM 18369</strain>
    </source>
</reference>
<organism evidence="1 2">
    <name type="scientific">Haloarcula salina</name>
    <dbReference type="NCBI Taxonomy" id="1429914"/>
    <lineage>
        <taxon>Archaea</taxon>
        <taxon>Methanobacteriati</taxon>
        <taxon>Methanobacteriota</taxon>
        <taxon>Stenosarchaea group</taxon>
        <taxon>Halobacteria</taxon>
        <taxon>Halobacteriales</taxon>
        <taxon>Haloarculaceae</taxon>
        <taxon>Haloarcula</taxon>
    </lineage>
</organism>
<evidence type="ECO:0000313" key="1">
    <source>
        <dbReference type="EMBL" id="MBV0903182.1"/>
    </source>
</evidence>